<accession>A0A1B0Z254</accession>
<dbReference type="AlphaFoldDB" id="A0A1B0Z254"/>
<organism evidence="1">
    <name type="scientific">uncultured Alphaproteobacteria bacterium</name>
    <dbReference type="NCBI Taxonomy" id="91750"/>
    <lineage>
        <taxon>Bacteria</taxon>
        <taxon>Pseudomonadati</taxon>
        <taxon>Pseudomonadota</taxon>
        <taxon>Alphaproteobacteria</taxon>
        <taxon>environmental samples</taxon>
    </lineage>
</organism>
<protein>
    <submittedName>
        <fullName evidence="1">Uncharacterized protein</fullName>
    </submittedName>
</protein>
<evidence type="ECO:0000313" key="1">
    <source>
        <dbReference type="EMBL" id="ANO58278.1"/>
    </source>
</evidence>
<sequence length="71" mass="7974">MSNKSDQLDQLLVDTLIKIIREQDTETPSSVLNVARSYVRDNPPEELPMPGANSGILKEFLENIPFSDTKN</sequence>
<proteinExistence type="predicted"/>
<dbReference type="EMBL" id="KT997804">
    <property type="protein sequence ID" value="ANO58278.1"/>
    <property type="molecule type" value="Genomic_DNA"/>
</dbReference>
<reference evidence="1" key="1">
    <citation type="submission" date="2015-11" db="EMBL/GenBank/DDBJ databases">
        <title>Genomes of Abundant and Widespread Viruses from the Deep Ocean.</title>
        <authorList>
            <person name="Mizuno C.M."/>
            <person name="Ghai R."/>
            <person name="Saghai A."/>
            <person name="Lopez-Garcia P."/>
            <person name="Rodriguez-Valera F."/>
        </authorList>
    </citation>
    <scope>NUCLEOTIDE SEQUENCE</scope>
</reference>
<name>A0A1B0Z254_9PROT</name>